<dbReference type="RefSeq" id="YP_009807994.1">
    <property type="nucleotide sequence ID" value="NC_048034.1"/>
</dbReference>
<dbReference type="GeneID" id="54998888"/>
<organism evidence="12 13">
    <name type="scientific">uncultured phage MedDCM-OCT-S08-C41</name>
    <dbReference type="NCBI Taxonomy" id="743578"/>
    <lineage>
        <taxon>Viruses</taxon>
        <taxon>Duplodnaviria</taxon>
        <taxon>Heunggongvirae</taxon>
        <taxon>Uroviricota</taxon>
        <taxon>Caudoviricetes</taxon>
        <taxon>Autographivirales</taxon>
        <taxon>Powvirus</taxon>
        <taxon>Powvirus S08C41</taxon>
    </lineage>
</organism>
<dbReference type="GO" id="GO:0099002">
    <property type="term" value="P:symbiont genome ejection through host cell envelope, short tail mechanism"/>
    <property type="evidence" value="ECO:0007669"/>
    <property type="project" value="UniProtKB-KW"/>
</dbReference>
<keyword evidence="3" id="KW-1244">Viral short tail ejection system</keyword>
<feature type="region of interest" description="Disordered" evidence="11">
    <location>
        <begin position="475"/>
        <end position="527"/>
    </location>
</feature>
<keyword evidence="4" id="KW-1162">Viral penetration into host cytoplasm</keyword>
<reference evidence="12 13" key="1">
    <citation type="journal article" date="2010" name="ISME J.">
        <title>Metagenome of the Mediterranean deep chlorophyll maximum studied by direct and fosmid library 454 pyrosequencing.</title>
        <authorList>
            <person name="Ghai R."/>
            <person name="Martin-Cuadrado A.B."/>
            <person name="Molto A.G."/>
            <person name="Heredia I.G."/>
            <person name="Cabrera R."/>
            <person name="Martin J."/>
            <person name="Verdu M."/>
            <person name="Deschamps P."/>
            <person name="Moreira D."/>
            <person name="Lopez-Garcia P."/>
            <person name="Mira A."/>
            <person name="Rodriguez-Valera F."/>
        </authorList>
    </citation>
    <scope>NUCLEOTIDE SEQUENCE [LARGE SCALE GENOMIC DNA]</scope>
</reference>
<feature type="compositionally biased region" description="Low complexity" evidence="11">
    <location>
        <begin position="515"/>
        <end position="527"/>
    </location>
</feature>
<dbReference type="Pfam" id="PF12236">
    <property type="entry name" value="Head-tail_con"/>
    <property type="match status" value="1"/>
</dbReference>
<dbReference type="InterPro" id="IPR020991">
    <property type="entry name" value="Connector_podovirus"/>
</dbReference>
<evidence type="ECO:0000256" key="3">
    <source>
        <dbReference type="ARBA" id="ARBA00022470"/>
    </source>
</evidence>
<evidence type="ECO:0000256" key="6">
    <source>
        <dbReference type="ARBA" id="ARBA00022844"/>
    </source>
</evidence>
<protein>
    <submittedName>
        <fullName evidence="12">T7-like head to tail connector</fullName>
    </submittedName>
</protein>
<keyword evidence="7" id="KW-0118">Viral capsid assembly</keyword>
<dbReference type="Proteomes" id="UP000515342">
    <property type="component" value="Segment"/>
</dbReference>
<evidence type="ECO:0000313" key="13">
    <source>
        <dbReference type="Proteomes" id="UP000515342"/>
    </source>
</evidence>
<keyword evidence="10" id="KW-1160">Virus entry into host cell</keyword>
<keyword evidence="6" id="KW-0946">Virion</keyword>
<evidence type="ECO:0000256" key="7">
    <source>
        <dbReference type="ARBA" id="ARBA00022950"/>
    </source>
</evidence>
<keyword evidence="13" id="KW-1185">Reference proteome</keyword>
<keyword evidence="5" id="KW-1188">Viral release from host cell</keyword>
<accession>D6PID7</accession>
<dbReference type="KEGG" id="vg:54998888"/>
<comment type="subcellular location">
    <subcellularLocation>
        <location evidence="2">Virion</location>
    </subcellularLocation>
</comment>
<evidence type="ECO:0000256" key="1">
    <source>
        <dbReference type="ARBA" id="ARBA00003421"/>
    </source>
</evidence>
<keyword evidence="9" id="KW-0231">Viral genome packaging</keyword>
<comment type="function">
    <text evidence="1">Forms the portal vertex of the capsid. This portal plays critical roles in head assembly, genome packaging, neck/tail attachment, and genome ejection. The portal protein multimerizes as a single ring-shaped homododecamer arranged around a central channel.</text>
</comment>
<keyword evidence="8" id="KW-1171">Viral genome ejection through host cell envelope</keyword>
<evidence type="ECO:0000256" key="4">
    <source>
        <dbReference type="ARBA" id="ARBA00022595"/>
    </source>
</evidence>
<evidence type="ECO:0000256" key="8">
    <source>
        <dbReference type="ARBA" id="ARBA00023009"/>
    </source>
</evidence>
<dbReference type="GO" id="GO:0044423">
    <property type="term" value="C:virion component"/>
    <property type="evidence" value="ECO:0007669"/>
    <property type="project" value="UniProtKB-KW"/>
</dbReference>
<dbReference type="EMBL" id="GU943073">
    <property type="protein sequence ID" value="ADD95488.1"/>
    <property type="molecule type" value="Genomic_DNA"/>
</dbReference>
<evidence type="ECO:0000313" key="12">
    <source>
        <dbReference type="EMBL" id="ADD95488.1"/>
    </source>
</evidence>
<sequence length="527" mass="58142">MSKAKERYSQLSSDRHQFLDIAVECSELTLPHLITDDLRVRQNHKRLTTPWQSVGAKSVVTLAAKLMLALLPPQTSFFKLQVRDDQLGEELPMEVRSELDLSFSKMERMVMDKIAASSDRVVVHQALKHLIVGGNALIFMGKDGLKNFPLNRFVVSRDGNGYVCEIVTKELVNRKLLGIDPMPDPHTVSGKGNNDEDAEVYTYVRRQDNGGWVWHQEVDDKIIDGSRSTAPKDASPWLVLRFNAVDGEDYGRGRVEEFLGDLRSLEALSQALIEGSAAAAKVVFLVNPAATTKPSTIAKAGNGAIVQGRPEDVSVVQVGKTADFGTASQMAQQIERRLGEAFLLLNIRQSERTTAEEVRLTQLELEQQLGGLFSLLTVEFLKPYLARTLMVMQRSGQLPKIPREYVQPQIVAGVNALGRGQDRESLTAFIGTIAQTLGPEALMKYIDASEAIKRLAAAQGIDVLNLVKTPQQMQQDMQQQQAMSSQQQLLGQAGQMMSAPLMDPSKNPDAAEMAQQLTQQQQPPTDG</sequence>
<evidence type="ECO:0000256" key="10">
    <source>
        <dbReference type="ARBA" id="ARBA00023296"/>
    </source>
</evidence>
<evidence type="ECO:0000256" key="11">
    <source>
        <dbReference type="SAM" id="MobiDB-lite"/>
    </source>
</evidence>
<feature type="compositionally biased region" description="Low complexity" evidence="11">
    <location>
        <begin position="475"/>
        <end position="497"/>
    </location>
</feature>
<proteinExistence type="predicted"/>
<evidence type="ECO:0000256" key="9">
    <source>
        <dbReference type="ARBA" id="ARBA00023219"/>
    </source>
</evidence>
<evidence type="ECO:0000256" key="2">
    <source>
        <dbReference type="ARBA" id="ARBA00004328"/>
    </source>
</evidence>
<evidence type="ECO:0000256" key="5">
    <source>
        <dbReference type="ARBA" id="ARBA00022612"/>
    </source>
</evidence>
<name>D6PID7_9CAUD</name>